<accession>A0A9W4SZE1</accession>
<gene>
    <name evidence="2" type="ORF">FWILDA_LOCUS12536</name>
</gene>
<dbReference type="Proteomes" id="UP001153678">
    <property type="component" value="Unassembled WGS sequence"/>
</dbReference>
<dbReference type="InterPro" id="IPR055854">
    <property type="entry name" value="DUF7431"/>
</dbReference>
<organism evidence="2 3">
    <name type="scientific">Funneliformis geosporum</name>
    <dbReference type="NCBI Taxonomy" id="1117311"/>
    <lineage>
        <taxon>Eukaryota</taxon>
        <taxon>Fungi</taxon>
        <taxon>Fungi incertae sedis</taxon>
        <taxon>Mucoromycota</taxon>
        <taxon>Glomeromycotina</taxon>
        <taxon>Glomeromycetes</taxon>
        <taxon>Glomerales</taxon>
        <taxon>Glomeraceae</taxon>
        <taxon>Funneliformis</taxon>
    </lineage>
</organism>
<sequence>MKLENFKQITEEYGQFIPIEVILDRRVYYERHKVLKEYSEVKANEGSTNISGGPIENRIGIDSTISKGKSNSYQHYLIIHRIQKNFKERKCKLKIGWMVIGYDTNLDFLLTDFNVQLKIIENDFNPSSNTKFKYYRELLNIDRNLLDRNASCIGILMLKTLDSSNNSLIIGQ</sequence>
<evidence type="ECO:0000259" key="1">
    <source>
        <dbReference type="Pfam" id="PF24209"/>
    </source>
</evidence>
<keyword evidence="3" id="KW-1185">Reference proteome</keyword>
<comment type="caution">
    <text evidence="2">The sequence shown here is derived from an EMBL/GenBank/DDBJ whole genome shotgun (WGS) entry which is preliminary data.</text>
</comment>
<evidence type="ECO:0000313" key="3">
    <source>
        <dbReference type="Proteomes" id="UP001153678"/>
    </source>
</evidence>
<evidence type="ECO:0000313" key="2">
    <source>
        <dbReference type="EMBL" id="CAI2186359.1"/>
    </source>
</evidence>
<dbReference type="AlphaFoldDB" id="A0A9W4SZE1"/>
<protein>
    <submittedName>
        <fullName evidence="2">17032_t:CDS:1</fullName>
    </submittedName>
</protein>
<dbReference type="EMBL" id="CAMKVN010004107">
    <property type="protein sequence ID" value="CAI2186359.1"/>
    <property type="molecule type" value="Genomic_DNA"/>
</dbReference>
<proteinExistence type="predicted"/>
<reference evidence="2" key="1">
    <citation type="submission" date="2022-08" db="EMBL/GenBank/DDBJ databases">
        <authorList>
            <person name="Kallberg Y."/>
            <person name="Tangrot J."/>
            <person name="Rosling A."/>
        </authorList>
    </citation>
    <scope>NUCLEOTIDE SEQUENCE</scope>
    <source>
        <strain evidence="2">Wild A</strain>
    </source>
</reference>
<name>A0A9W4SZE1_9GLOM</name>
<feature type="domain" description="DUF7431" evidence="1">
    <location>
        <begin position="76"/>
        <end position="171"/>
    </location>
</feature>
<dbReference type="Pfam" id="PF24209">
    <property type="entry name" value="DUF7431"/>
    <property type="match status" value="1"/>
</dbReference>